<dbReference type="CDD" id="cd00158">
    <property type="entry name" value="RHOD"/>
    <property type="match status" value="1"/>
</dbReference>
<feature type="domain" description="Rhodanese" evidence="2">
    <location>
        <begin position="75"/>
        <end position="131"/>
    </location>
</feature>
<dbReference type="Pfam" id="PF07610">
    <property type="entry name" value="DUF1573"/>
    <property type="match status" value="1"/>
</dbReference>
<organism evidence="3 4">
    <name type="scientific">Candidatus Roizmanbacteria bacterium CG10_big_fil_rev_8_21_14_0_10_45_7</name>
    <dbReference type="NCBI Taxonomy" id="1974854"/>
    <lineage>
        <taxon>Bacteria</taxon>
        <taxon>Candidatus Roizmaniibacteriota</taxon>
    </lineage>
</organism>
<dbReference type="SMART" id="SM00450">
    <property type="entry name" value="RHOD"/>
    <property type="match status" value="1"/>
</dbReference>
<gene>
    <name evidence="3" type="ORF">COU89_00860</name>
</gene>
<sequence>MWLKNNIFIVVMILLGIWLVSFINQSPIEKKSVVHPVSPQEFAVLAKDKAAFVLDVHTPAQTHIPGTDAFIAYNKIKENKAKLPIDKSTPILVYCRSGSMSSKASAEIADLGYTAVYDLKGGTNAYKESNVSVSLTPDTKSLGTVVYGDIVTTTYTLTNYTPLPLKITRVSTSCGCTKASVKNKELAGYASTTVTVS</sequence>
<proteinExistence type="predicted"/>
<dbReference type="Pfam" id="PF00581">
    <property type="entry name" value="Rhodanese"/>
    <property type="match status" value="1"/>
</dbReference>
<dbReference type="InterPro" id="IPR013783">
    <property type="entry name" value="Ig-like_fold"/>
</dbReference>
<accession>A0A2M8KVF7</accession>
<evidence type="ECO:0000256" key="1">
    <source>
        <dbReference type="SAM" id="Phobius"/>
    </source>
</evidence>
<dbReference type="EMBL" id="PFEE01000018">
    <property type="protein sequence ID" value="PJE63890.1"/>
    <property type="molecule type" value="Genomic_DNA"/>
</dbReference>
<feature type="non-terminal residue" evidence="3">
    <location>
        <position position="197"/>
    </location>
</feature>
<dbReference type="InterPro" id="IPR050229">
    <property type="entry name" value="GlpE_sulfurtransferase"/>
</dbReference>
<keyword evidence="1" id="KW-0812">Transmembrane</keyword>
<evidence type="ECO:0000259" key="2">
    <source>
        <dbReference type="PROSITE" id="PS50206"/>
    </source>
</evidence>
<evidence type="ECO:0000313" key="3">
    <source>
        <dbReference type="EMBL" id="PJE63890.1"/>
    </source>
</evidence>
<reference evidence="4" key="1">
    <citation type="submission" date="2017-09" db="EMBL/GenBank/DDBJ databases">
        <title>Depth-based differentiation of microbial function through sediment-hosted aquifers and enrichment of novel symbionts in the deep terrestrial subsurface.</title>
        <authorList>
            <person name="Probst A.J."/>
            <person name="Ladd B."/>
            <person name="Jarett J.K."/>
            <person name="Geller-Mcgrath D.E."/>
            <person name="Sieber C.M.K."/>
            <person name="Emerson J.B."/>
            <person name="Anantharaman K."/>
            <person name="Thomas B.C."/>
            <person name="Malmstrom R."/>
            <person name="Stieglmeier M."/>
            <person name="Klingl A."/>
            <person name="Woyke T."/>
            <person name="Ryan C.M."/>
            <person name="Banfield J.F."/>
        </authorList>
    </citation>
    <scope>NUCLEOTIDE SEQUENCE [LARGE SCALE GENOMIC DNA]</scope>
</reference>
<dbReference type="Gene3D" id="2.60.40.10">
    <property type="entry name" value="Immunoglobulins"/>
    <property type="match status" value="1"/>
</dbReference>
<dbReference type="PROSITE" id="PS50206">
    <property type="entry name" value="RHODANESE_3"/>
    <property type="match status" value="1"/>
</dbReference>
<dbReference type="PANTHER" id="PTHR43031:SF16">
    <property type="entry name" value="OXIDOREDUCTASE"/>
    <property type="match status" value="1"/>
</dbReference>
<dbReference type="Gene3D" id="3.40.250.10">
    <property type="entry name" value="Rhodanese-like domain"/>
    <property type="match status" value="1"/>
</dbReference>
<dbReference type="SUPFAM" id="SSF52821">
    <property type="entry name" value="Rhodanese/Cell cycle control phosphatase"/>
    <property type="match status" value="1"/>
</dbReference>
<comment type="caution">
    <text evidence="3">The sequence shown here is derived from an EMBL/GenBank/DDBJ whole genome shotgun (WGS) entry which is preliminary data.</text>
</comment>
<keyword evidence="1" id="KW-1133">Transmembrane helix</keyword>
<feature type="transmembrane region" description="Helical" evidence="1">
    <location>
        <begin position="6"/>
        <end position="23"/>
    </location>
</feature>
<dbReference type="AlphaFoldDB" id="A0A2M8KVF7"/>
<keyword evidence="1" id="KW-0472">Membrane</keyword>
<dbReference type="InterPro" id="IPR001763">
    <property type="entry name" value="Rhodanese-like_dom"/>
</dbReference>
<protein>
    <recommendedName>
        <fullName evidence="2">Rhodanese domain-containing protein</fullName>
    </recommendedName>
</protein>
<dbReference type="InterPro" id="IPR036873">
    <property type="entry name" value="Rhodanese-like_dom_sf"/>
</dbReference>
<dbReference type="InterPro" id="IPR011467">
    <property type="entry name" value="DUF1573"/>
</dbReference>
<dbReference type="PANTHER" id="PTHR43031">
    <property type="entry name" value="FAD-DEPENDENT OXIDOREDUCTASE"/>
    <property type="match status" value="1"/>
</dbReference>
<name>A0A2M8KVF7_9BACT</name>
<dbReference type="Proteomes" id="UP000231569">
    <property type="component" value="Unassembled WGS sequence"/>
</dbReference>
<evidence type="ECO:0000313" key="4">
    <source>
        <dbReference type="Proteomes" id="UP000231569"/>
    </source>
</evidence>